<keyword evidence="4" id="KW-1185">Reference proteome</keyword>
<dbReference type="VEuPathDB" id="FungiDB:SeMB42_g05745"/>
<gene>
    <name evidence="2" type="ORF">SeMB42_g05742</name>
    <name evidence="3" type="ORF">SeMB42_g05745</name>
</gene>
<dbReference type="VEuPathDB" id="FungiDB:SeMB42_g05742"/>
<evidence type="ECO:0000313" key="4">
    <source>
        <dbReference type="Proteomes" id="UP000317494"/>
    </source>
</evidence>
<evidence type="ECO:0000256" key="1">
    <source>
        <dbReference type="SAM" id="MobiDB-lite"/>
    </source>
</evidence>
<dbReference type="Proteomes" id="UP000317494">
    <property type="component" value="Unassembled WGS sequence"/>
</dbReference>
<feature type="compositionally biased region" description="Basic and acidic residues" evidence="1">
    <location>
        <begin position="40"/>
        <end position="65"/>
    </location>
</feature>
<protein>
    <submittedName>
        <fullName evidence="2">Uncharacterized protein</fullName>
    </submittedName>
</protein>
<evidence type="ECO:0000313" key="3">
    <source>
        <dbReference type="EMBL" id="TPX41072.1"/>
    </source>
</evidence>
<proteinExistence type="predicted"/>
<dbReference type="EMBL" id="QEAN01000287">
    <property type="protein sequence ID" value="TPX41072.1"/>
    <property type="molecule type" value="Genomic_DNA"/>
</dbReference>
<feature type="region of interest" description="Disordered" evidence="1">
    <location>
        <begin position="40"/>
        <end position="80"/>
    </location>
</feature>
<sequence length="80" mass="8829">MQTAAFKQKKIPLGGSGENVRLGGLTQRLGVVQYFEGYLKHDERPPYLKPPSKDKNTPMKRKADEGGTSLAGPSKSRKTR</sequence>
<name>A0A507CPJ9_9FUNG</name>
<evidence type="ECO:0000313" key="2">
    <source>
        <dbReference type="EMBL" id="TPX41066.1"/>
    </source>
</evidence>
<accession>A0A507CPJ9</accession>
<organism evidence="2 4">
    <name type="scientific">Synchytrium endobioticum</name>
    <dbReference type="NCBI Taxonomy" id="286115"/>
    <lineage>
        <taxon>Eukaryota</taxon>
        <taxon>Fungi</taxon>
        <taxon>Fungi incertae sedis</taxon>
        <taxon>Chytridiomycota</taxon>
        <taxon>Chytridiomycota incertae sedis</taxon>
        <taxon>Chytridiomycetes</taxon>
        <taxon>Synchytriales</taxon>
        <taxon>Synchytriaceae</taxon>
        <taxon>Synchytrium</taxon>
    </lineage>
</organism>
<comment type="caution">
    <text evidence="2">The sequence shown here is derived from an EMBL/GenBank/DDBJ whole genome shotgun (WGS) entry which is preliminary data.</text>
</comment>
<reference evidence="2 4" key="1">
    <citation type="journal article" date="2019" name="Sci. Rep.">
        <title>Comparative genomics of chytrid fungi reveal insights into the obligate biotrophic and pathogenic lifestyle of Synchytrium endobioticum.</title>
        <authorList>
            <person name="van de Vossenberg B.T.L.H."/>
            <person name="Warris S."/>
            <person name="Nguyen H.D.T."/>
            <person name="van Gent-Pelzer M.P.E."/>
            <person name="Joly D.L."/>
            <person name="van de Geest H.C."/>
            <person name="Bonants P.J.M."/>
            <person name="Smith D.S."/>
            <person name="Levesque C.A."/>
            <person name="van der Lee T.A.J."/>
        </authorList>
    </citation>
    <scope>NUCLEOTIDE SEQUENCE [LARGE SCALE GENOMIC DNA]</scope>
    <source>
        <strain evidence="2 4">MB42</strain>
    </source>
</reference>
<dbReference type="EMBL" id="QEAN01000287">
    <property type="protein sequence ID" value="TPX41066.1"/>
    <property type="molecule type" value="Genomic_DNA"/>
</dbReference>
<dbReference type="AlphaFoldDB" id="A0A507CPJ9"/>